<dbReference type="EMBL" id="JABXBU010002230">
    <property type="protein sequence ID" value="KAF8766515.1"/>
    <property type="molecule type" value="Genomic_DNA"/>
</dbReference>
<keyword evidence="7" id="KW-0406">Ion transport</keyword>
<keyword evidence="11" id="KW-1071">Ligand-gated ion channel</keyword>
<name>A0A8T0E8C0_ARGBR</name>
<keyword evidence="9 15" id="KW-0675">Receptor</keyword>
<evidence type="ECO:0000256" key="1">
    <source>
        <dbReference type="ARBA" id="ARBA00004651"/>
    </source>
</evidence>
<dbReference type="GO" id="GO:0050906">
    <property type="term" value="P:detection of stimulus involved in sensory perception"/>
    <property type="evidence" value="ECO:0007669"/>
    <property type="project" value="UniProtKB-ARBA"/>
</dbReference>
<dbReference type="SMART" id="SM00918">
    <property type="entry name" value="Lig_chan-Glu_bd"/>
    <property type="match status" value="1"/>
</dbReference>
<reference evidence="15" key="2">
    <citation type="submission" date="2020-06" db="EMBL/GenBank/DDBJ databases">
        <authorList>
            <person name="Sheffer M."/>
        </authorList>
    </citation>
    <scope>NUCLEOTIDE SEQUENCE</scope>
</reference>
<keyword evidence="10" id="KW-0325">Glycoprotein</keyword>
<evidence type="ECO:0000256" key="4">
    <source>
        <dbReference type="ARBA" id="ARBA00022475"/>
    </source>
</evidence>
<dbReference type="GO" id="GO:0005886">
    <property type="term" value="C:plasma membrane"/>
    <property type="evidence" value="ECO:0007669"/>
    <property type="project" value="UniProtKB-SubCell"/>
</dbReference>
<dbReference type="Gene3D" id="3.40.190.10">
    <property type="entry name" value="Periplasmic binding protein-like II"/>
    <property type="match status" value="1"/>
</dbReference>
<dbReference type="GO" id="GO:0015276">
    <property type="term" value="F:ligand-gated monoatomic ion channel activity"/>
    <property type="evidence" value="ECO:0007669"/>
    <property type="project" value="InterPro"/>
</dbReference>
<keyword evidence="5 13" id="KW-0812">Transmembrane</keyword>
<evidence type="ECO:0000256" key="3">
    <source>
        <dbReference type="ARBA" id="ARBA00022448"/>
    </source>
</evidence>
<dbReference type="InterPro" id="IPR001320">
    <property type="entry name" value="Iontro_rcpt_C"/>
</dbReference>
<comment type="caution">
    <text evidence="15">The sequence shown here is derived from an EMBL/GenBank/DDBJ whole genome shotgun (WGS) entry which is preliminary data.</text>
</comment>
<feature type="transmembrane region" description="Helical" evidence="13">
    <location>
        <begin position="113"/>
        <end position="132"/>
    </location>
</feature>
<dbReference type="InterPro" id="IPR019594">
    <property type="entry name" value="Glu/Gly-bd"/>
</dbReference>
<keyword evidence="4" id="KW-1003">Cell membrane</keyword>
<dbReference type="Pfam" id="PF10613">
    <property type="entry name" value="Lig_chan-Glu_bd"/>
    <property type="match status" value="1"/>
</dbReference>
<evidence type="ECO:0000256" key="10">
    <source>
        <dbReference type="ARBA" id="ARBA00023180"/>
    </source>
</evidence>
<reference evidence="15" key="1">
    <citation type="journal article" date="2020" name="bioRxiv">
        <title>Chromosome-level reference genome of the European wasp spider Argiope bruennichi: a resource for studies on range expansion and evolutionary adaptation.</title>
        <authorList>
            <person name="Sheffer M.M."/>
            <person name="Hoppe A."/>
            <person name="Krehenwinkel H."/>
            <person name="Uhl G."/>
            <person name="Kuss A.W."/>
            <person name="Jensen L."/>
            <person name="Jensen C."/>
            <person name="Gillespie R.G."/>
            <person name="Hoff K.J."/>
            <person name="Prost S."/>
        </authorList>
    </citation>
    <scope>NUCLEOTIDE SEQUENCE</scope>
</reference>
<evidence type="ECO:0000313" key="15">
    <source>
        <dbReference type="EMBL" id="KAF8766515.1"/>
    </source>
</evidence>
<evidence type="ECO:0000256" key="8">
    <source>
        <dbReference type="ARBA" id="ARBA00023136"/>
    </source>
</evidence>
<keyword evidence="6 13" id="KW-1133">Transmembrane helix</keyword>
<protein>
    <submittedName>
        <fullName evidence="15">Glutamate receptor ionotropic like protein</fullName>
    </submittedName>
</protein>
<dbReference type="SUPFAM" id="SSF53850">
    <property type="entry name" value="Periplasmic binding protein-like II"/>
    <property type="match status" value="1"/>
</dbReference>
<organism evidence="15 16">
    <name type="scientific">Argiope bruennichi</name>
    <name type="common">Wasp spider</name>
    <name type="synonym">Aranea bruennichi</name>
    <dbReference type="NCBI Taxonomy" id="94029"/>
    <lineage>
        <taxon>Eukaryota</taxon>
        <taxon>Metazoa</taxon>
        <taxon>Ecdysozoa</taxon>
        <taxon>Arthropoda</taxon>
        <taxon>Chelicerata</taxon>
        <taxon>Arachnida</taxon>
        <taxon>Araneae</taxon>
        <taxon>Araneomorphae</taxon>
        <taxon>Entelegynae</taxon>
        <taxon>Araneoidea</taxon>
        <taxon>Araneidae</taxon>
        <taxon>Argiope</taxon>
    </lineage>
</organism>
<evidence type="ECO:0000256" key="11">
    <source>
        <dbReference type="ARBA" id="ARBA00023286"/>
    </source>
</evidence>
<comment type="similarity">
    <text evidence="2">Belongs to the glutamate-gated ion channel (TC 1.A.10.1) family.</text>
</comment>
<dbReference type="Pfam" id="PF00060">
    <property type="entry name" value="Lig_chan"/>
    <property type="match status" value="1"/>
</dbReference>
<evidence type="ECO:0000256" key="12">
    <source>
        <dbReference type="ARBA" id="ARBA00023303"/>
    </source>
</evidence>
<dbReference type="Gene3D" id="1.10.287.70">
    <property type="match status" value="1"/>
</dbReference>
<evidence type="ECO:0000313" key="16">
    <source>
        <dbReference type="Proteomes" id="UP000807504"/>
    </source>
</evidence>
<accession>A0A8T0E8C0</accession>
<proteinExistence type="inferred from homology"/>
<keyword evidence="12" id="KW-0407">Ion channel</keyword>
<evidence type="ECO:0000256" key="5">
    <source>
        <dbReference type="ARBA" id="ARBA00022692"/>
    </source>
</evidence>
<gene>
    <name evidence="15" type="ORF">HNY73_019569</name>
</gene>
<evidence type="ECO:0000256" key="9">
    <source>
        <dbReference type="ARBA" id="ARBA00023170"/>
    </source>
</evidence>
<dbReference type="PANTHER" id="PTHR42643:SF38">
    <property type="entry name" value="IONOTROPIC RECEPTOR 100A"/>
    <property type="match status" value="1"/>
</dbReference>
<keyword evidence="8 13" id="KW-0472">Membrane</keyword>
<dbReference type="AlphaFoldDB" id="A0A8T0E8C0"/>
<dbReference type="Proteomes" id="UP000807504">
    <property type="component" value="Unassembled WGS sequence"/>
</dbReference>
<feature type="domain" description="Ionotropic glutamate receptor L-glutamate and glycine-binding" evidence="14">
    <location>
        <begin position="1"/>
        <end position="58"/>
    </location>
</feature>
<dbReference type="InterPro" id="IPR052192">
    <property type="entry name" value="Insect_Ionotropic_Sensory_Rcpt"/>
</dbReference>
<evidence type="ECO:0000256" key="6">
    <source>
        <dbReference type="ARBA" id="ARBA00022989"/>
    </source>
</evidence>
<comment type="subcellular location">
    <subcellularLocation>
        <location evidence="1">Cell membrane</location>
        <topology evidence="1">Multi-pass membrane protein</topology>
    </subcellularLocation>
</comment>
<feature type="transmembrane region" description="Helical" evidence="13">
    <location>
        <begin position="351"/>
        <end position="371"/>
    </location>
</feature>
<keyword evidence="16" id="KW-1185">Reference proteome</keyword>
<dbReference type="PANTHER" id="PTHR42643">
    <property type="entry name" value="IONOTROPIC RECEPTOR 20A-RELATED"/>
    <property type="match status" value="1"/>
</dbReference>
<evidence type="ECO:0000256" key="13">
    <source>
        <dbReference type="SAM" id="Phobius"/>
    </source>
</evidence>
<sequence>MYGGHTGEVKLGGVDGRLLSVLSQVLQFQYELVSPADRMWGNRLKNGNWTGLIGMVSRGEADLAIGFLSPTEDRLTAVDFTEPYSVNEICFATHQPRIIPQPHSFLYSFKWDMWLSIAAVWIILPFIFYVKSRKKSSYLEMLFQLFRSILRQNMINIVTANRFLLAIWLYFALVISSSYTAGLATLHTMDYIESPVRNFEELSLAVTKGKYRAFATQSIVDYLLQSDKYNIVQLGHSIVENNWFPPLSNSLDEMYFDGRTAIIDVKLVFGLQFGLPPWSTKYISEDVLDSVSVGIAIRKDFCCKAALDALIVRINRGGFYKKYLSEEMYKTWLKKYTMKSKTRKQITLNNIFPALTILVCGYALSICMLILEIFHMIYERNINYN</sequence>
<evidence type="ECO:0000259" key="14">
    <source>
        <dbReference type="SMART" id="SM00918"/>
    </source>
</evidence>
<evidence type="ECO:0000256" key="7">
    <source>
        <dbReference type="ARBA" id="ARBA00023065"/>
    </source>
</evidence>
<evidence type="ECO:0000256" key="2">
    <source>
        <dbReference type="ARBA" id="ARBA00008685"/>
    </source>
</evidence>
<keyword evidence="3" id="KW-0813">Transport</keyword>